<name>A0A6A5RV93_9PLEO</name>
<dbReference type="EMBL" id="ML978964">
    <property type="protein sequence ID" value="KAF1930206.1"/>
    <property type="molecule type" value="Genomic_DNA"/>
</dbReference>
<dbReference type="GeneID" id="54347569"/>
<dbReference type="OrthoDB" id="3792931at2759"/>
<organism evidence="1 2">
    <name type="scientific">Didymella exigua CBS 183.55</name>
    <dbReference type="NCBI Taxonomy" id="1150837"/>
    <lineage>
        <taxon>Eukaryota</taxon>
        <taxon>Fungi</taxon>
        <taxon>Dikarya</taxon>
        <taxon>Ascomycota</taxon>
        <taxon>Pezizomycotina</taxon>
        <taxon>Dothideomycetes</taxon>
        <taxon>Pleosporomycetidae</taxon>
        <taxon>Pleosporales</taxon>
        <taxon>Pleosporineae</taxon>
        <taxon>Didymellaceae</taxon>
        <taxon>Didymella</taxon>
    </lineage>
</organism>
<gene>
    <name evidence="1" type="ORF">M421DRAFT_386980</name>
</gene>
<proteinExistence type="predicted"/>
<protein>
    <submittedName>
        <fullName evidence="1">Uncharacterized protein</fullName>
    </submittedName>
</protein>
<sequence>MDTLPRELLDAVLQHLVEHDFTFSARYEVLDDASRQAILAARLVAHSFHESKTLKDLFVAVLEETPFHWYGNQMPRLVKVSRSKIAGQMSTLSLCSMNFGPWDHHNNAVLGSGRSILAASRTDLTNILRRFANVKHLRYYTISPKCFRETFCGHKSAYDVGPEPQWGYPADDKNIHSWLFRQQDPSWVCGHTMDNVVDAGLPMESVAFPLFGNRASYCAIQVTAAFFPAALKHLTISLTQRFEEVPLFEPWLRSLRSLTFLEVAVSRHPLSLSPWGSFASCRELTNVEAPTSRDQLPRLEEFRLMSDNQNCFNERGFLLALALFPNLRRLGFAHILIKSQLNNASSWESFVKQLVPKALDRLWLLEPRNLWIKGMGQAGRYVMEKYKPDDSFRAAARNVRLMDTNSLWVKDSAPPKRRDFDYPGFAIF</sequence>
<dbReference type="Proteomes" id="UP000800082">
    <property type="component" value="Unassembled WGS sequence"/>
</dbReference>
<evidence type="ECO:0000313" key="1">
    <source>
        <dbReference type="EMBL" id="KAF1930206.1"/>
    </source>
</evidence>
<dbReference type="AlphaFoldDB" id="A0A6A5RV93"/>
<evidence type="ECO:0000313" key="2">
    <source>
        <dbReference type="Proteomes" id="UP000800082"/>
    </source>
</evidence>
<keyword evidence="2" id="KW-1185">Reference proteome</keyword>
<reference evidence="1" key="1">
    <citation type="journal article" date="2020" name="Stud. Mycol.">
        <title>101 Dothideomycetes genomes: a test case for predicting lifestyles and emergence of pathogens.</title>
        <authorList>
            <person name="Haridas S."/>
            <person name="Albert R."/>
            <person name="Binder M."/>
            <person name="Bloem J."/>
            <person name="Labutti K."/>
            <person name="Salamov A."/>
            <person name="Andreopoulos B."/>
            <person name="Baker S."/>
            <person name="Barry K."/>
            <person name="Bills G."/>
            <person name="Bluhm B."/>
            <person name="Cannon C."/>
            <person name="Castanera R."/>
            <person name="Culley D."/>
            <person name="Daum C."/>
            <person name="Ezra D."/>
            <person name="Gonzalez J."/>
            <person name="Henrissat B."/>
            <person name="Kuo A."/>
            <person name="Liang C."/>
            <person name="Lipzen A."/>
            <person name="Lutzoni F."/>
            <person name="Magnuson J."/>
            <person name="Mondo S."/>
            <person name="Nolan M."/>
            <person name="Ohm R."/>
            <person name="Pangilinan J."/>
            <person name="Park H.-J."/>
            <person name="Ramirez L."/>
            <person name="Alfaro M."/>
            <person name="Sun H."/>
            <person name="Tritt A."/>
            <person name="Yoshinaga Y."/>
            <person name="Zwiers L.-H."/>
            <person name="Turgeon B."/>
            <person name="Goodwin S."/>
            <person name="Spatafora J."/>
            <person name="Crous P."/>
            <person name="Grigoriev I."/>
        </authorList>
    </citation>
    <scope>NUCLEOTIDE SEQUENCE</scope>
    <source>
        <strain evidence="1">CBS 183.55</strain>
    </source>
</reference>
<accession>A0A6A5RV93</accession>
<dbReference type="RefSeq" id="XP_033450454.1">
    <property type="nucleotide sequence ID" value="XM_033589920.1"/>
</dbReference>